<dbReference type="NCBIfam" id="TIGR01352">
    <property type="entry name" value="tonB_Cterm"/>
    <property type="match status" value="1"/>
</dbReference>
<protein>
    <submittedName>
        <fullName evidence="11">Energy transducer TonB</fullName>
    </submittedName>
</protein>
<dbReference type="InterPro" id="IPR051045">
    <property type="entry name" value="TonB-dependent_transducer"/>
</dbReference>
<evidence type="ECO:0000313" key="11">
    <source>
        <dbReference type="EMBL" id="QEN08689.1"/>
    </source>
</evidence>
<proteinExistence type="inferred from homology"/>
<comment type="similarity">
    <text evidence="2">Belongs to the TonB family.</text>
</comment>
<name>A0A5C1QN91_9SPIO</name>
<evidence type="ECO:0000256" key="1">
    <source>
        <dbReference type="ARBA" id="ARBA00004383"/>
    </source>
</evidence>
<sequence>MPGIFLFNPFSGYINTMIFQFWFREPIGRALLVSLSLHVVLLALIVRLNPPGPVVTSMENQRVKVNFLSIERESAEEESPVLSKEHSVVSETVPIIQEIPPAPPEAKVPAPVEASSFPDTPADLATPSEPEEIMDASDSAALLEVQPGSGNTTAPTAFDSGALEPFLDELDLEGSRMPAPVYPSMAKQMAWEGDVLITFTINSKGRAEDIVIDQSSGHELLDQSVLTTVKKHWRFPKGRDPLRVRKEFSFRLI</sequence>
<dbReference type="GO" id="GO:0098797">
    <property type="term" value="C:plasma membrane protein complex"/>
    <property type="evidence" value="ECO:0007669"/>
    <property type="project" value="TreeGrafter"/>
</dbReference>
<accession>A0A5C1QN91</accession>
<dbReference type="AlphaFoldDB" id="A0A5C1QN91"/>
<dbReference type="Pfam" id="PF03544">
    <property type="entry name" value="TonB_C"/>
    <property type="match status" value="1"/>
</dbReference>
<organism evidence="11 12">
    <name type="scientific">Oceanispirochaeta crateris</name>
    <dbReference type="NCBI Taxonomy" id="2518645"/>
    <lineage>
        <taxon>Bacteria</taxon>
        <taxon>Pseudomonadati</taxon>
        <taxon>Spirochaetota</taxon>
        <taxon>Spirochaetia</taxon>
        <taxon>Spirochaetales</taxon>
        <taxon>Spirochaetaceae</taxon>
        <taxon>Oceanispirochaeta</taxon>
    </lineage>
</organism>
<evidence type="ECO:0000256" key="2">
    <source>
        <dbReference type="ARBA" id="ARBA00006555"/>
    </source>
</evidence>
<keyword evidence="7" id="KW-0653">Protein transport</keyword>
<keyword evidence="12" id="KW-1185">Reference proteome</keyword>
<dbReference type="GO" id="GO:0055085">
    <property type="term" value="P:transmembrane transport"/>
    <property type="evidence" value="ECO:0007669"/>
    <property type="project" value="InterPro"/>
</dbReference>
<keyword evidence="3" id="KW-0813">Transport</keyword>
<evidence type="ECO:0000256" key="7">
    <source>
        <dbReference type="ARBA" id="ARBA00022927"/>
    </source>
</evidence>
<dbReference type="PANTHER" id="PTHR33446">
    <property type="entry name" value="PROTEIN TONB-RELATED"/>
    <property type="match status" value="1"/>
</dbReference>
<evidence type="ECO:0000256" key="8">
    <source>
        <dbReference type="ARBA" id="ARBA00022989"/>
    </source>
</evidence>
<dbReference type="Proteomes" id="UP000324209">
    <property type="component" value="Chromosome"/>
</dbReference>
<evidence type="ECO:0000256" key="4">
    <source>
        <dbReference type="ARBA" id="ARBA00022475"/>
    </source>
</evidence>
<dbReference type="Gene3D" id="3.30.1150.10">
    <property type="match status" value="1"/>
</dbReference>
<keyword evidence="4" id="KW-1003">Cell membrane</keyword>
<dbReference type="InterPro" id="IPR037682">
    <property type="entry name" value="TonB_C"/>
</dbReference>
<evidence type="ECO:0000256" key="6">
    <source>
        <dbReference type="ARBA" id="ARBA00022692"/>
    </source>
</evidence>
<evidence type="ECO:0000256" key="5">
    <source>
        <dbReference type="ARBA" id="ARBA00022519"/>
    </source>
</evidence>
<evidence type="ECO:0000256" key="9">
    <source>
        <dbReference type="ARBA" id="ARBA00023136"/>
    </source>
</evidence>
<keyword evidence="8" id="KW-1133">Transmembrane helix</keyword>
<dbReference type="PROSITE" id="PS52015">
    <property type="entry name" value="TONB_CTD"/>
    <property type="match status" value="1"/>
</dbReference>
<evidence type="ECO:0000259" key="10">
    <source>
        <dbReference type="PROSITE" id="PS52015"/>
    </source>
</evidence>
<keyword evidence="9" id="KW-0472">Membrane</keyword>
<reference evidence="11 12" key="1">
    <citation type="submission" date="2019-02" db="EMBL/GenBank/DDBJ databases">
        <title>Complete Genome Sequence and Methylome Analysis of free living Spirochaetas.</title>
        <authorList>
            <person name="Fomenkov A."/>
            <person name="Dubinina G."/>
            <person name="Leshcheva N."/>
            <person name="Mikheeva N."/>
            <person name="Grabovich M."/>
            <person name="Vincze T."/>
            <person name="Roberts R.J."/>
        </authorList>
    </citation>
    <scope>NUCLEOTIDE SEQUENCE [LARGE SCALE GENOMIC DNA]</scope>
    <source>
        <strain evidence="11 12">K2</strain>
    </source>
</reference>
<evidence type="ECO:0000313" key="12">
    <source>
        <dbReference type="Proteomes" id="UP000324209"/>
    </source>
</evidence>
<dbReference type="GO" id="GO:0015031">
    <property type="term" value="P:protein transport"/>
    <property type="evidence" value="ECO:0007669"/>
    <property type="project" value="UniProtKB-KW"/>
</dbReference>
<evidence type="ECO:0000256" key="3">
    <source>
        <dbReference type="ARBA" id="ARBA00022448"/>
    </source>
</evidence>
<dbReference type="SUPFAM" id="SSF74653">
    <property type="entry name" value="TolA/TonB C-terminal domain"/>
    <property type="match status" value="1"/>
</dbReference>
<dbReference type="OrthoDB" id="15637at2"/>
<keyword evidence="5" id="KW-0997">Cell inner membrane</keyword>
<dbReference type="EMBL" id="CP036150">
    <property type="protein sequence ID" value="QEN08689.1"/>
    <property type="molecule type" value="Genomic_DNA"/>
</dbReference>
<dbReference type="InterPro" id="IPR006260">
    <property type="entry name" value="TonB/TolA_C"/>
</dbReference>
<keyword evidence="6" id="KW-0812">Transmembrane</keyword>
<comment type="subcellular location">
    <subcellularLocation>
        <location evidence="1">Cell inner membrane</location>
        <topology evidence="1">Single-pass membrane protein</topology>
        <orientation evidence="1">Periplasmic side</orientation>
    </subcellularLocation>
</comment>
<gene>
    <name evidence="11" type="ORF">EXM22_12075</name>
</gene>
<feature type="domain" description="TonB C-terminal" evidence="10">
    <location>
        <begin position="167"/>
        <end position="253"/>
    </location>
</feature>
<dbReference type="GO" id="GO:0031992">
    <property type="term" value="F:energy transducer activity"/>
    <property type="evidence" value="ECO:0007669"/>
    <property type="project" value="TreeGrafter"/>
</dbReference>
<dbReference type="KEGG" id="ock:EXM22_12075"/>
<dbReference type="PANTHER" id="PTHR33446:SF2">
    <property type="entry name" value="PROTEIN TONB"/>
    <property type="match status" value="1"/>
</dbReference>